<evidence type="ECO:0000313" key="1">
    <source>
        <dbReference type="EMBL" id="OGC35172.1"/>
    </source>
</evidence>
<accession>A0A1F4TR15</accession>
<comment type="caution">
    <text evidence="1">The sequence shown here is derived from an EMBL/GenBank/DDBJ whole genome shotgun (WGS) entry which is preliminary data.</text>
</comment>
<dbReference type="PANTHER" id="PTHR31240:SF0">
    <property type="entry name" value="MATERNAL EFFECT EMBRYO ARREST 18"/>
    <property type="match status" value="1"/>
</dbReference>
<gene>
    <name evidence="1" type="ORF">A2462_02125</name>
</gene>
<dbReference type="Gene3D" id="3.40.50.10680">
    <property type="entry name" value="CofD-like domains"/>
    <property type="match status" value="1"/>
</dbReference>
<sequence>MVRDKLTMSSLSRIKTGQKIADSFKHVPKLGPKVVLFTGGTGSRFLAQALTFFTHNTAHVINVADSGGSTRELRIFFKMLAIGDFRSRLVDLADKESPGYKQVRDLLLYRLPKEANREELVSELESIISGKHNLIKNIRDSNKAEADDMANILISHLRDFNDKRSQKETAGNLKFDLRGASIGNLFLAGAYFYYGENIHKAIDEYKQLANVQGNVIPATLADIHLAAQMADGDQLIGQHLITKSDHGPVERLWYVAQERADATIIHPQADDRALVAIADADLIAYSIGSFWTSIVSTLQINGYAAAIRAAQAPKVLLTNAYEDKETVGMTVGDMVNTTLQILRENDSQRAGNDNAYLDAVISNTLRPSPSTRRFVKFDRARIVREHPQVEVYGEKLLGPKLPGTEHRYYDPQKMAFALFSFLPPTSQVNI</sequence>
<dbReference type="GO" id="GO:0043743">
    <property type="term" value="F:LPPG:FO 2-phospho-L-lactate transferase activity"/>
    <property type="evidence" value="ECO:0007669"/>
    <property type="project" value="InterPro"/>
</dbReference>
<protein>
    <recommendedName>
        <fullName evidence="3">Gluconeogenesis factor</fullName>
    </recommendedName>
</protein>
<dbReference type="Proteomes" id="UP000177309">
    <property type="component" value="Unassembled WGS sequence"/>
</dbReference>
<dbReference type="PANTHER" id="PTHR31240">
    <property type="entry name" value="MATERNAL EFFECT EMBRYO ARREST 18"/>
    <property type="match status" value="1"/>
</dbReference>
<dbReference type="InterPro" id="IPR038136">
    <property type="entry name" value="CofD-like_dom_sf"/>
</dbReference>
<organism evidence="1 2">
    <name type="scientific">candidate division WOR-1 bacterium RIFOXYC2_FULL_41_25</name>
    <dbReference type="NCBI Taxonomy" id="1802586"/>
    <lineage>
        <taxon>Bacteria</taxon>
        <taxon>Bacillati</taxon>
        <taxon>Saganbacteria</taxon>
    </lineage>
</organism>
<dbReference type="InterPro" id="IPR002882">
    <property type="entry name" value="CofD"/>
</dbReference>
<dbReference type="SUPFAM" id="SSF142338">
    <property type="entry name" value="CofD-like"/>
    <property type="match status" value="1"/>
</dbReference>
<dbReference type="Pfam" id="PF01933">
    <property type="entry name" value="CofD"/>
    <property type="match status" value="1"/>
</dbReference>
<evidence type="ECO:0000313" key="2">
    <source>
        <dbReference type="Proteomes" id="UP000177309"/>
    </source>
</evidence>
<reference evidence="1 2" key="1">
    <citation type="journal article" date="2016" name="Nat. Commun.">
        <title>Thousands of microbial genomes shed light on interconnected biogeochemical processes in an aquifer system.</title>
        <authorList>
            <person name="Anantharaman K."/>
            <person name="Brown C.T."/>
            <person name="Hug L.A."/>
            <person name="Sharon I."/>
            <person name="Castelle C.J."/>
            <person name="Probst A.J."/>
            <person name="Thomas B.C."/>
            <person name="Singh A."/>
            <person name="Wilkins M.J."/>
            <person name="Karaoz U."/>
            <person name="Brodie E.L."/>
            <person name="Williams K.H."/>
            <person name="Hubbard S.S."/>
            <person name="Banfield J.F."/>
        </authorList>
    </citation>
    <scope>NUCLEOTIDE SEQUENCE [LARGE SCALE GENOMIC DNA]</scope>
</reference>
<evidence type="ECO:0008006" key="3">
    <source>
        <dbReference type="Google" id="ProtNLM"/>
    </source>
</evidence>
<dbReference type="AlphaFoldDB" id="A0A1F4TR15"/>
<dbReference type="EMBL" id="MEUI01000007">
    <property type="protein sequence ID" value="OGC35172.1"/>
    <property type="molecule type" value="Genomic_DNA"/>
</dbReference>
<proteinExistence type="predicted"/>
<dbReference type="CDD" id="cd07187">
    <property type="entry name" value="YvcK_like"/>
    <property type="match status" value="1"/>
</dbReference>
<name>A0A1F4TR15_UNCSA</name>